<evidence type="ECO:0000313" key="3">
    <source>
        <dbReference type="Proteomes" id="UP000703590"/>
    </source>
</evidence>
<keyword evidence="1" id="KW-0472">Membrane</keyword>
<evidence type="ECO:0008006" key="4">
    <source>
        <dbReference type="Google" id="ProtNLM"/>
    </source>
</evidence>
<keyword evidence="1" id="KW-0812">Transmembrane</keyword>
<gene>
    <name evidence="2" type="ORF">JWV37_12055</name>
</gene>
<comment type="caution">
    <text evidence="2">The sequence shown here is derived from an EMBL/GenBank/DDBJ whole genome shotgun (WGS) entry which is preliminary data.</text>
</comment>
<keyword evidence="3" id="KW-1185">Reference proteome</keyword>
<evidence type="ECO:0000313" key="2">
    <source>
        <dbReference type="EMBL" id="MBN2965515.1"/>
    </source>
</evidence>
<organism evidence="2 3">
    <name type="scientific">Sulfurospirillum tamanense</name>
    <dbReference type="NCBI Taxonomy" id="2813362"/>
    <lineage>
        <taxon>Bacteria</taxon>
        <taxon>Pseudomonadati</taxon>
        <taxon>Campylobacterota</taxon>
        <taxon>Epsilonproteobacteria</taxon>
        <taxon>Campylobacterales</taxon>
        <taxon>Sulfurospirillaceae</taxon>
        <taxon>Sulfurospirillum</taxon>
    </lineage>
</organism>
<protein>
    <recommendedName>
        <fullName evidence="4">Transmembrane protein</fullName>
    </recommendedName>
</protein>
<dbReference type="RefSeq" id="WP_205460076.1">
    <property type="nucleotide sequence ID" value="NZ_JAFHKK010000043.1"/>
</dbReference>
<dbReference type="Proteomes" id="UP000703590">
    <property type="component" value="Unassembled WGS sequence"/>
</dbReference>
<feature type="transmembrane region" description="Helical" evidence="1">
    <location>
        <begin position="69"/>
        <end position="101"/>
    </location>
</feature>
<keyword evidence="1" id="KW-1133">Transmembrane helix</keyword>
<feature type="transmembrane region" description="Helical" evidence="1">
    <location>
        <begin position="26"/>
        <end position="48"/>
    </location>
</feature>
<reference evidence="3" key="2">
    <citation type="submission" date="2021-02" db="EMBL/GenBank/DDBJ databases">
        <title>Sulfurospirillum tamanensis sp. nov.</title>
        <authorList>
            <person name="Merkel A.Y."/>
        </authorList>
    </citation>
    <scope>NUCLEOTIDE SEQUENCE [LARGE SCALE GENOMIC DNA]</scope>
    <source>
        <strain evidence="3">T05b</strain>
    </source>
</reference>
<name>A0ABS2WV47_9BACT</name>
<dbReference type="EMBL" id="JAFHKK010000043">
    <property type="protein sequence ID" value="MBN2965515.1"/>
    <property type="molecule type" value="Genomic_DNA"/>
</dbReference>
<evidence type="ECO:0000256" key="1">
    <source>
        <dbReference type="SAM" id="Phobius"/>
    </source>
</evidence>
<proteinExistence type="predicted"/>
<accession>A0ABS2WV47</accession>
<sequence>MEYSYDQRPYVKDAPENQKGPATAVYALYAASFFVGITALIGVIIAHVKKGDARGTWLESHYGWQIRSFWWFVFWSVLGVVLVFIVVGYAVIFGALVWFVYRIAKGWLRLLEGREM</sequence>
<reference evidence="2 3" key="3">
    <citation type="submission" date="2021-02" db="EMBL/GenBank/DDBJ databases">
        <authorList>
            <person name="Merkel A.Y."/>
        </authorList>
    </citation>
    <scope>NUCLEOTIDE SEQUENCE [LARGE SCALE GENOMIC DNA]</scope>
    <source>
        <strain evidence="2 3">T05b</strain>
    </source>
</reference>
<reference evidence="2 3" key="1">
    <citation type="submission" date="2021-02" db="EMBL/GenBank/DDBJ databases">
        <title>Sulfurospirillum tamanensis sp. nov.</title>
        <authorList>
            <person name="Frolova A."/>
            <person name="Merkel A."/>
            <person name="Slobodkin A."/>
        </authorList>
    </citation>
    <scope>NUCLEOTIDE SEQUENCE [LARGE SCALE GENOMIC DNA]</scope>
    <source>
        <strain evidence="2 3">T05b</strain>
    </source>
</reference>